<dbReference type="InterPro" id="IPR050793">
    <property type="entry name" value="CMP-NeuNAc_synthase"/>
</dbReference>
<dbReference type="SUPFAM" id="SSF53448">
    <property type="entry name" value="Nucleotide-diphospho-sugar transferases"/>
    <property type="match status" value="1"/>
</dbReference>
<evidence type="ECO:0000313" key="1">
    <source>
        <dbReference type="EMBL" id="SES84649.1"/>
    </source>
</evidence>
<dbReference type="OrthoDB" id="9805604at2"/>
<proteinExistence type="predicted"/>
<keyword evidence="1" id="KW-0548">Nucleotidyltransferase</keyword>
<dbReference type="EMBL" id="FOHU01000002">
    <property type="protein sequence ID" value="SES84649.1"/>
    <property type="molecule type" value="Genomic_DNA"/>
</dbReference>
<keyword evidence="2" id="KW-1185">Reference proteome</keyword>
<dbReference type="GO" id="GO:0008781">
    <property type="term" value="F:N-acylneuraminate cytidylyltransferase activity"/>
    <property type="evidence" value="ECO:0007669"/>
    <property type="project" value="TreeGrafter"/>
</dbReference>
<dbReference type="Pfam" id="PF02348">
    <property type="entry name" value="CTP_transf_3"/>
    <property type="match status" value="1"/>
</dbReference>
<organism evidence="1 2">
    <name type="scientific">Natronincola peptidivorans</name>
    <dbReference type="NCBI Taxonomy" id="426128"/>
    <lineage>
        <taxon>Bacteria</taxon>
        <taxon>Bacillati</taxon>
        <taxon>Bacillota</taxon>
        <taxon>Clostridia</taxon>
        <taxon>Peptostreptococcales</taxon>
        <taxon>Natronincolaceae</taxon>
        <taxon>Natronincola</taxon>
    </lineage>
</organism>
<protein>
    <submittedName>
        <fullName evidence="1">N-acylneuraminate cytidylyltransferase</fullName>
    </submittedName>
</protein>
<dbReference type="RefSeq" id="WP_090439390.1">
    <property type="nucleotide sequence ID" value="NZ_FOHU01000002.1"/>
</dbReference>
<keyword evidence="1" id="KW-0808">Transferase</keyword>
<gene>
    <name evidence="1" type="ORF">SAMN05660297_00702</name>
</gene>
<dbReference type="PANTHER" id="PTHR21485:SF6">
    <property type="entry name" value="N-ACYLNEURAMINATE CYTIDYLYLTRANSFERASE-RELATED"/>
    <property type="match status" value="1"/>
</dbReference>
<evidence type="ECO:0000313" key="2">
    <source>
        <dbReference type="Proteomes" id="UP000199568"/>
    </source>
</evidence>
<reference evidence="1 2" key="1">
    <citation type="submission" date="2016-10" db="EMBL/GenBank/DDBJ databases">
        <authorList>
            <person name="de Groot N.N."/>
        </authorList>
    </citation>
    <scope>NUCLEOTIDE SEQUENCE [LARGE SCALE GENOMIC DNA]</scope>
    <source>
        <strain evidence="1 2">DSM 18979</strain>
    </source>
</reference>
<dbReference type="Gene3D" id="3.90.550.10">
    <property type="entry name" value="Spore Coat Polysaccharide Biosynthesis Protein SpsA, Chain A"/>
    <property type="match status" value="1"/>
</dbReference>
<accession>A0A1H9ZSI2</accession>
<dbReference type="CDD" id="cd02513">
    <property type="entry name" value="CMP-NeuAc_Synthase"/>
    <property type="match status" value="1"/>
</dbReference>
<sequence>MEKTARKILCMIPARGGSKGVKRKNIRHLGGKPLIQWTIDEAKKSTYIDRIIVSTEDEEIQRVSEALEVEVFIRPRVLAQDHTPSIDVVLHVLNELKTAGYKPDLVVLLQCTSPLRKVEHIDEAFSILIQNINNTDGIASITREEHPPWWMKRVDEKGYLIDFLEDKENIFTRRQDFPDVYRLNGAIYIIKTEELYSKRSFITDKTMAYTMDAKSSIDIDTKEDFQLAELYARLLDR</sequence>
<dbReference type="STRING" id="426128.SAMN05660297_00702"/>
<name>A0A1H9ZSI2_9FIRM</name>
<dbReference type="AlphaFoldDB" id="A0A1H9ZSI2"/>
<dbReference type="Proteomes" id="UP000199568">
    <property type="component" value="Unassembled WGS sequence"/>
</dbReference>
<dbReference type="PANTHER" id="PTHR21485">
    <property type="entry name" value="HAD SUPERFAMILY MEMBERS CMAS AND KDSC"/>
    <property type="match status" value="1"/>
</dbReference>
<dbReference type="InterPro" id="IPR003329">
    <property type="entry name" value="Cytidylyl_trans"/>
</dbReference>
<dbReference type="InterPro" id="IPR029044">
    <property type="entry name" value="Nucleotide-diphossugar_trans"/>
</dbReference>